<organism evidence="9 10">
    <name type="scientific">Albibacterium bauzanense</name>
    <dbReference type="NCBI Taxonomy" id="653929"/>
    <lineage>
        <taxon>Bacteria</taxon>
        <taxon>Pseudomonadati</taxon>
        <taxon>Bacteroidota</taxon>
        <taxon>Sphingobacteriia</taxon>
        <taxon>Sphingobacteriales</taxon>
        <taxon>Sphingobacteriaceae</taxon>
        <taxon>Albibacterium</taxon>
    </lineage>
</organism>
<evidence type="ECO:0000313" key="9">
    <source>
        <dbReference type="EMBL" id="TCK85784.1"/>
    </source>
</evidence>
<protein>
    <recommendedName>
        <fullName evidence="6">Peptidyl-prolyl cis-trans isomerase</fullName>
        <ecNumber evidence="6">5.2.1.8</ecNumber>
    </recommendedName>
</protein>
<dbReference type="OrthoDB" id="669809at2"/>
<evidence type="ECO:0000256" key="7">
    <source>
        <dbReference type="SAM" id="SignalP"/>
    </source>
</evidence>
<dbReference type="EC" id="5.2.1.8" evidence="6"/>
<evidence type="ECO:0000256" key="3">
    <source>
        <dbReference type="ARBA" id="ARBA00023110"/>
    </source>
</evidence>
<keyword evidence="3 5" id="KW-0697">Rotamase</keyword>
<evidence type="ECO:0000259" key="8">
    <source>
        <dbReference type="PROSITE" id="PS50059"/>
    </source>
</evidence>
<dbReference type="EMBL" id="SMGO01000001">
    <property type="protein sequence ID" value="TCK85784.1"/>
    <property type="molecule type" value="Genomic_DNA"/>
</dbReference>
<keyword evidence="10" id="KW-1185">Reference proteome</keyword>
<dbReference type="PANTHER" id="PTHR43811">
    <property type="entry name" value="FKBP-TYPE PEPTIDYL-PROLYL CIS-TRANS ISOMERASE FKPA"/>
    <property type="match status" value="1"/>
</dbReference>
<feature type="chain" id="PRO_5020369352" description="Peptidyl-prolyl cis-trans isomerase" evidence="7">
    <location>
        <begin position="21"/>
        <end position="315"/>
    </location>
</feature>
<comment type="similarity">
    <text evidence="2 6">Belongs to the FKBP-type PPIase family.</text>
</comment>
<dbReference type="Pfam" id="PF00254">
    <property type="entry name" value="FKBP_C"/>
    <property type="match status" value="1"/>
</dbReference>
<keyword evidence="4 5" id="KW-0413">Isomerase</keyword>
<gene>
    <name evidence="9" type="ORF">C8N28_1100</name>
</gene>
<sequence>MNIFSSRFLVLGLFAVLAFASCEKKDYQTIVELDEENIQNYIRQNNLTMLPFGNTGMYYQVLEEGNGKELDYTEIVPLVFTLKTHDGTFSSLDTFNVVNRYADYLGYFPYGSAVAGSQSGSPLDKEEGLKLILNQVLKHANGKVRVLVPSRYAYGRNGSGKIGSNQSIDYVIHAIDPADLPTYEDYSIKNYLSTLSNSNDFIETPSGIYYHISQEGTGDQVSAESTLEIGYVLKTLNGTIVEQSATDSLNISLASTIAGWREVLPKVKEGGKVRMVLPSSQAYGLPGTASSSTTGSGVPPFSSIDFEVSVKKVVK</sequence>
<feature type="signal peptide" evidence="7">
    <location>
        <begin position="1"/>
        <end position="20"/>
    </location>
</feature>
<keyword evidence="7" id="KW-0732">Signal</keyword>
<dbReference type="PROSITE" id="PS50059">
    <property type="entry name" value="FKBP_PPIASE"/>
    <property type="match status" value="1"/>
</dbReference>
<proteinExistence type="inferred from homology"/>
<dbReference type="InterPro" id="IPR001179">
    <property type="entry name" value="PPIase_FKBP_dom"/>
</dbReference>
<comment type="caution">
    <text evidence="9">The sequence shown here is derived from an EMBL/GenBank/DDBJ whole genome shotgun (WGS) entry which is preliminary data.</text>
</comment>
<dbReference type="Proteomes" id="UP000294616">
    <property type="component" value="Unassembled WGS sequence"/>
</dbReference>
<dbReference type="GO" id="GO:0003755">
    <property type="term" value="F:peptidyl-prolyl cis-trans isomerase activity"/>
    <property type="evidence" value="ECO:0007669"/>
    <property type="project" value="UniProtKB-UniRule"/>
</dbReference>
<dbReference type="RefSeq" id="WP_132222264.1">
    <property type="nucleotide sequence ID" value="NZ_SMGO01000001.1"/>
</dbReference>
<evidence type="ECO:0000313" key="10">
    <source>
        <dbReference type="Proteomes" id="UP000294616"/>
    </source>
</evidence>
<name>A0A4R1M4H4_9SPHI</name>
<evidence type="ECO:0000256" key="6">
    <source>
        <dbReference type="RuleBase" id="RU003915"/>
    </source>
</evidence>
<dbReference type="SUPFAM" id="SSF54534">
    <property type="entry name" value="FKBP-like"/>
    <property type="match status" value="2"/>
</dbReference>
<evidence type="ECO:0000256" key="5">
    <source>
        <dbReference type="PROSITE-ProRule" id="PRU00277"/>
    </source>
</evidence>
<dbReference type="InterPro" id="IPR046357">
    <property type="entry name" value="PPIase_dom_sf"/>
</dbReference>
<evidence type="ECO:0000256" key="2">
    <source>
        <dbReference type="ARBA" id="ARBA00006577"/>
    </source>
</evidence>
<comment type="catalytic activity">
    <reaction evidence="1 5 6">
        <text>[protein]-peptidylproline (omega=180) = [protein]-peptidylproline (omega=0)</text>
        <dbReference type="Rhea" id="RHEA:16237"/>
        <dbReference type="Rhea" id="RHEA-COMP:10747"/>
        <dbReference type="Rhea" id="RHEA-COMP:10748"/>
        <dbReference type="ChEBI" id="CHEBI:83833"/>
        <dbReference type="ChEBI" id="CHEBI:83834"/>
        <dbReference type="EC" id="5.2.1.8"/>
    </reaction>
</comment>
<accession>A0A4R1M4H4</accession>
<evidence type="ECO:0000256" key="4">
    <source>
        <dbReference type="ARBA" id="ARBA00023235"/>
    </source>
</evidence>
<dbReference type="AlphaFoldDB" id="A0A4R1M4H4"/>
<dbReference type="Gene3D" id="3.10.50.40">
    <property type="match status" value="2"/>
</dbReference>
<dbReference type="PROSITE" id="PS51257">
    <property type="entry name" value="PROKAR_LIPOPROTEIN"/>
    <property type="match status" value="1"/>
</dbReference>
<reference evidence="9 10" key="1">
    <citation type="submission" date="2019-03" db="EMBL/GenBank/DDBJ databases">
        <title>Genomic Encyclopedia of Archaeal and Bacterial Type Strains, Phase II (KMG-II): from individual species to whole genera.</title>
        <authorList>
            <person name="Goeker M."/>
        </authorList>
    </citation>
    <scope>NUCLEOTIDE SEQUENCE [LARGE SCALE GENOMIC DNA]</scope>
    <source>
        <strain evidence="9 10">DSM 22554</strain>
    </source>
</reference>
<evidence type="ECO:0000256" key="1">
    <source>
        <dbReference type="ARBA" id="ARBA00000971"/>
    </source>
</evidence>
<dbReference type="PANTHER" id="PTHR43811:SF19">
    <property type="entry name" value="39 KDA FK506-BINDING NUCLEAR PROTEIN"/>
    <property type="match status" value="1"/>
</dbReference>
<feature type="domain" description="PPIase FKBP-type" evidence="8">
    <location>
        <begin position="224"/>
        <end position="314"/>
    </location>
</feature>